<comment type="subcellular location">
    <subcellularLocation>
        <location evidence="1">Cell membrane</location>
        <topology evidence="1">Multi-pass membrane protein</topology>
    </subcellularLocation>
</comment>
<dbReference type="PANTHER" id="PTHR21716:SF53">
    <property type="entry name" value="PERMEASE PERM-RELATED"/>
    <property type="match status" value="1"/>
</dbReference>
<evidence type="ECO:0000256" key="3">
    <source>
        <dbReference type="ARBA" id="ARBA00022448"/>
    </source>
</evidence>
<feature type="transmembrane region" description="Helical" evidence="8">
    <location>
        <begin position="316"/>
        <end position="342"/>
    </location>
</feature>
<feature type="transmembrane region" description="Helical" evidence="8">
    <location>
        <begin position="150"/>
        <end position="174"/>
    </location>
</feature>
<dbReference type="Proteomes" id="UP000036908">
    <property type="component" value="Unassembled WGS sequence"/>
</dbReference>
<dbReference type="InterPro" id="IPR002549">
    <property type="entry name" value="AI-2E-like"/>
</dbReference>
<sequence length="361" mass="39946">MKRTAIYIALIIAALLLFIYFFTSIFTYLVLSLVLASILRPLVEKISGARFFNLKVPRWLAILMAFGAMILVLTLFVILFIPLIDDQISLLSTLDIDSVTESILEPIRSFEEFLLEKRLSNESPGFLVEGLRDTITEAISKIQVQSILNIILSFLSSFFVGLLALSFITFLLLYEKGLLRNSIIVAIPNKYFEVSIAALDKIEKLLSNYLLGLSFQVIVIFTMASIGLTIMGIKYSLTIALFAALANLIPYAGPLLGSAFGIIVGLSTSPDLVTSNDYMFLIIKVVSVFSVIQLTDNILLQPLIFSKSVKVHPLEIFVIIFAGASIAGISGMIAAIPAYTIIRVSVVELRRGYKQYSIFRS</sequence>
<gene>
    <name evidence="9" type="ORF">OB69_08050</name>
</gene>
<feature type="transmembrane region" description="Helical" evidence="8">
    <location>
        <begin position="278"/>
        <end position="296"/>
    </location>
</feature>
<dbReference type="Pfam" id="PF01594">
    <property type="entry name" value="AI-2E_transport"/>
    <property type="match status" value="1"/>
</dbReference>
<dbReference type="OrthoDB" id="9793390at2"/>
<dbReference type="GO" id="GO:0005886">
    <property type="term" value="C:plasma membrane"/>
    <property type="evidence" value="ECO:0007669"/>
    <property type="project" value="UniProtKB-SubCell"/>
</dbReference>
<feature type="transmembrane region" description="Helical" evidence="8">
    <location>
        <begin position="209"/>
        <end position="233"/>
    </location>
</feature>
<evidence type="ECO:0000256" key="2">
    <source>
        <dbReference type="ARBA" id="ARBA00009773"/>
    </source>
</evidence>
<dbReference type="GO" id="GO:0055085">
    <property type="term" value="P:transmembrane transport"/>
    <property type="evidence" value="ECO:0007669"/>
    <property type="project" value="TreeGrafter"/>
</dbReference>
<feature type="transmembrane region" description="Helical" evidence="8">
    <location>
        <begin position="59"/>
        <end position="84"/>
    </location>
</feature>
<comment type="similarity">
    <text evidence="2">Belongs to the autoinducer-2 exporter (AI-2E) (TC 2.A.86) family.</text>
</comment>
<dbReference type="PANTHER" id="PTHR21716">
    <property type="entry name" value="TRANSMEMBRANE PROTEIN"/>
    <property type="match status" value="1"/>
</dbReference>
<keyword evidence="5 8" id="KW-0812">Transmembrane</keyword>
<feature type="transmembrane region" description="Helical" evidence="8">
    <location>
        <begin position="239"/>
        <end position="266"/>
    </location>
</feature>
<keyword evidence="10" id="KW-1185">Reference proteome</keyword>
<evidence type="ECO:0000313" key="10">
    <source>
        <dbReference type="Proteomes" id="UP000036908"/>
    </source>
</evidence>
<evidence type="ECO:0000256" key="1">
    <source>
        <dbReference type="ARBA" id="ARBA00004651"/>
    </source>
</evidence>
<keyword evidence="3" id="KW-0813">Transport</keyword>
<evidence type="ECO:0000256" key="4">
    <source>
        <dbReference type="ARBA" id="ARBA00022475"/>
    </source>
</evidence>
<evidence type="ECO:0000313" key="9">
    <source>
        <dbReference type="EMBL" id="KOF03245.1"/>
    </source>
</evidence>
<feature type="transmembrane region" description="Helical" evidence="8">
    <location>
        <begin position="6"/>
        <end position="39"/>
    </location>
</feature>
<evidence type="ECO:0000256" key="6">
    <source>
        <dbReference type="ARBA" id="ARBA00022989"/>
    </source>
</evidence>
<dbReference type="EMBL" id="JSVA01000008">
    <property type="protein sequence ID" value="KOF03245.1"/>
    <property type="molecule type" value="Genomic_DNA"/>
</dbReference>
<dbReference type="PATRIC" id="fig|1566026.4.peg.3444"/>
<organism evidence="9 10">
    <name type="scientific">Roseivirga seohaensis subsp. aquiponti</name>
    <dbReference type="NCBI Taxonomy" id="1566026"/>
    <lineage>
        <taxon>Bacteria</taxon>
        <taxon>Pseudomonadati</taxon>
        <taxon>Bacteroidota</taxon>
        <taxon>Cytophagia</taxon>
        <taxon>Cytophagales</taxon>
        <taxon>Roseivirgaceae</taxon>
        <taxon>Roseivirga</taxon>
    </lineage>
</organism>
<reference evidence="10" key="1">
    <citation type="submission" date="2014-11" db="EMBL/GenBank/DDBJ databases">
        <title>Genome sequencing of Roseivirga sp. D-25.</title>
        <authorList>
            <person name="Selvaratnam C."/>
            <person name="Thevarajoo S."/>
            <person name="Goh K.M."/>
            <person name="Eee R."/>
            <person name="Chan K.-G."/>
            <person name="Chong C.S."/>
        </authorList>
    </citation>
    <scope>NUCLEOTIDE SEQUENCE [LARGE SCALE GENOMIC DNA]</scope>
    <source>
        <strain evidence="10">D-25</strain>
    </source>
</reference>
<keyword evidence="6 8" id="KW-1133">Transmembrane helix</keyword>
<dbReference type="RefSeq" id="WP_053223187.1">
    <property type="nucleotide sequence ID" value="NZ_JSVA01000008.1"/>
</dbReference>
<comment type="caution">
    <text evidence="9">The sequence shown here is derived from an EMBL/GenBank/DDBJ whole genome shotgun (WGS) entry which is preliminary data.</text>
</comment>
<proteinExistence type="inferred from homology"/>
<name>A0A0L8AM44_9BACT</name>
<accession>A0A0L8AM44</accession>
<keyword evidence="4" id="KW-1003">Cell membrane</keyword>
<evidence type="ECO:0000256" key="5">
    <source>
        <dbReference type="ARBA" id="ARBA00022692"/>
    </source>
</evidence>
<keyword evidence="7 8" id="KW-0472">Membrane</keyword>
<evidence type="ECO:0000256" key="8">
    <source>
        <dbReference type="SAM" id="Phobius"/>
    </source>
</evidence>
<evidence type="ECO:0000256" key="7">
    <source>
        <dbReference type="ARBA" id="ARBA00023136"/>
    </source>
</evidence>
<protein>
    <submittedName>
        <fullName evidence="9">Permease</fullName>
    </submittedName>
</protein>
<dbReference type="AlphaFoldDB" id="A0A0L8AM44"/>